<comment type="caution">
    <text evidence="1">The sequence shown here is derived from an EMBL/GenBank/DDBJ whole genome shotgun (WGS) entry which is preliminary data.</text>
</comment>
<accession>A0A816KIJ7</accession>
<dbReference type="Proteomes" id="UP000676336">
    <property type="component" value="Unassembled WGS sequence"/>
</dbReference>
<evidence type="ECO:0000313" key="3">
    <source>
        <dbReference type="Proteomes" id="UP000663824"/>
    </source>
</evidence>
<organism evidence="1 3">
    <name type="scientific">Rotaria magnacalcarata</name>
    <dbReference type="NCBI Taxonomy" id="392030"/>
    <lineage>
        <taxon>Eukaryota</taxon>
        <taxon>Metazoa</taxon>
        <taxon>Spiralia</taxon>
        <taxon>Gnathifera</taxon>
        <taxon>Rotifera</taxon>
        <taxon>Eurotatoria</taxon>
        <taxon>Bdelloidea</taxon>
        <taxon>Philodinida</taxon>
        <taxon>Philodinidae</taxon>
        <taxon>Rotaria</taxon>
    </lineage>
</organism>
<dbReference type="EMBL" id="CAJOBI010364874">
    <property type="protein sequence ID" value="CAF5227779.1"/>
    <property type="molecule type" value="Genomic_DNA"/>
</dbReference>
<evidence type="ECO:0000313" key="1">
    <source>
        <dbReference type="EMBL" id="CAF1926672.1"/>
    </source>
</evidence>
<sequence>PHAIYTLLVTTFSDFETGPYTVIASGLQRVTLIRTSNVGTTPVAPITTGGYQTNPASK</sequence>
<proteinExistence type="predicted"/>
<dbReference type="Proteomes" id="UP000663824">
    <property type="component" value="Unassembled WGS sequence"/>
</dbReference>
<dbReference type="AlphaFoldDB" id="A0A816KIJ7"/>
<reference evidence="1" key="1">
    <citation type="submission" date="2021-02" db="EMBL/GenBank/DDBJ databases">
        <authorList>
            <person name="Nowell W R."/>
        </authorList>
    </citation>
    <scope>NUCLEOTIDE SEQUENCE</scope>
</reference>
<dbReference type="EMBL" id="CAJNRE010000391">
    <property type="protein sequence ID" value="CAF1926672.1"/>
    <property type="molecule type" value="Genomic_DNA"/>
</dbReference>
<name>A0A816KIJ7_9BILA</name>
<feature type="non-terminal residue" evidence="1">
    <location>
        <position position="1"/>
    </location>
</feature>
<gene>
    <name evidence="1" type="ORF">MBJ925_LOCUS3448</name>
    <name evidence="2" type="ORF">SMN809_LOCUS85434</name>
</gene>
<protein>
    <submittedName>
        <fullName evidence="1">Uncharacterized protein</fullName>
    </submittedName>
</protein>
<evidence type="ECO:0000313" key="2">
    <source>
        <dbReference type="EMBL" id="CAF5227779.1"/>
    </source>
</evidence>